<gene>
    <name evidence="1" type="ORF">BISU_1105</name>
</gene>
<name>A0A087E8G6_9BIFI</name>
<dbReference type="RefSeq" id="WP_024463340.1">
    <property type="nucleotide sequence ID" value="NZ_CP062939.1"/>
</dbReference>
<organism evidence="1 2">
    <name type="scientific">Bifidobacterium subtile</name>
    <dbReference type="NCBI Taxonomy" id="77635"/>
    <lineage>
        <taxon>Bacteria</taxon>
        <taxon>Bacillati</taxon>
        <taxon>Actinomycetota</taxon>
        <taxon>Actinomycetes</taxon>
        <taxon>Bifidobacteriales</taxon>
        <taxon>Bifidobacteriaceae</taxon>
        <taxon>Bifidobacterium</taxon>
    </lineage>
</organism>
<keyword evidence="2" id="KW-1185">Reference proteome</keyword>
<sequence>MTVLTFDDVKYAKAEAEAEARRRGVDLRAKLNHEVDAYAYDADVRESDLADGDEIVGVWRTPDDVHSYFAEKLRKTGRDV</sequence>
<accession>A0A087E8G6</accession>
<evidence type="ECO:0000313" key="2">
    <source>
        <dbReference type="Proteomes" id="UP000029055"/>
    </source>
</evidence>
<comment type="caution">
    <text evidence="1">The sequence shown here is derived from an EMBL/GenBank/DDBJ whole genome shotgun (WGS) entry which is preliminary data.</text>
</comment>
<reference evidence="1 2" key="1">
    <citation type="submission" date="2014-03" db="EMBL/GenBank/DDBJ databases">
        <title>Genomics of Bifidobacteria.</title>
        <authorList>
            <person name="Ventura M."/>
            <person name="Milani C."/>
            <person name="Lugli G.A."/>
        </authorList>
    </citation>
    <scope>NUCLEOTIDE SEQUENCE [LARGE SCALE GENOMIC DNA]</scope>
    <source>
        <strain evidence="1 2">LMG 11597</strain>
    </source>
</reference>
<evidence type="ECO:0000313" key="1">
    <source>
        <dbReference type="EMBL" id="KFJ04067.1"/>
    </source>
</evidence>
<dbReference type="AlphaFoldDB" id="A0A087E8G6"/>
<dbReference type="Proteomes" id="UP000029055">
    <property type="component" value="Unassembled WGS sequence"/>
</dbReference>
<proteinExistence type="predicted"/>
<protein>
    <submittedName>
        <fullName evidence="1">Uncharacterized protein</fullName>
    </submittedName>
</protein>
<dbReference type="EMBL" id="JGZR01000005">
    <property type="protein sequence ID" value="KFJ04067.1"/>
    <property type="molecule type" value="Genomic_DNA"/>
</dbReference>